<evidence type="ECO:0000313" key="4">
    <source>
        <dbReference type="Proteomes" id="UP001500542"/>
    </source>
</evidence>
<dbReference type="Gene3D" id="3.40.50.1820">
    <property type="entry name" value="alpha/beta hydrolase"/>
    <property type="match status" value="1"/>
</dbReference>
<keyword evidence="4" id="KW-1185">Reference proteome</keyword>
<dbReference type="PANTHER" id="PTHR43433:SF5">
    <property type="entry name" value="AB HYDROLASE-1 DOMAIN-CONTAINING PROTEIN"/>
    <property type="match status" value="1"/>
</dbReference>
<dbReference type="Pfam" id="PF00561">
    <property type="entry name" value="Abhydrolase_1"/>
    <property type="match status" value="1"/>
</dbReference>
<dbReference type="InterPro" id="IPR000073">
    <property type="entry name" value="AB_hydrolase_1"/>
</dbReference>
<feature type="compositionally biased region" description="Low complexity" evidence="1">
    <location>
        <begin position="118"/>
        <end position="127"/>
    </location>
</feature>
<dbReference type="InterPro" id="IPR029058">
    <property type="entry name" value="AB_hydrolase_fold"/>
</dbReference>
<accession>A0ABN1RNR0</accession>
<feature type="region of interest" description="Disordered" evidence="1">
    <location>
        <begin position="115"/>
        <end position="146"/>
    </location>
</feature>
<reference evidence="3 4" key="1">
    <citation type="journal article" date="2019" name="Int. J. Syst. Evol. Microbiol.">
        <title>The Global Catalogue of Microorganisms (GCM) 10K type strain sequencing project: providing services to taxonomists for standard genome sequencing and annotation.</title>
        <authorList>
            <consortium name="The Broad Institute Genomics Platform"/>
            <consortium name="The Broad Institute Genome Sequencing Center for Infectious Disease"/>
            <person name="Wu L."/>
            <person name="Ma J."/>
        </authorList>
    </citation>
    <scope>NUCLEOTIDE SEQUENCE [LARGE SCALE GENOMIC DNA]</scope>
    <source>
        <strain evidence="3 4">JCM 10977</strain>
    </source>
</reference>
<dbReference type="SUPFAM" id="SSF53474">
    <property type="entry name" value="alpha/beta-Hydrolases"/>
    <property type="match status" value="1"/>
</dbReference>
<dbReference type="Proteomes" id="UP001500542">
    <property type="component" value="Unassembled WGS sequence"/>
</dbReference>
<name>A0ABN1RNR0_9ACTN</name>
<gene>
    <name evidence="3" type="ORF">GCM10009554_75990</name>
</gene>
<protein>
    <recommendedName>
        <fullName evidence="2">AB hydrolase-1 domain-containing protein</fullName>
    </recommendedName>
</protein>
<evidence type="ECO:0000313" key="3">
    <source>
        <dbReference type="EMBL" id="GAA0960628.1"/>
    </source>
</evidence>
<dbReference type="PANTHER" id="PTHR43433">
    <property type="entry name" value="HYDROLASE, ALPHA/BETA FOLD FAMILY PROTEIN"/>
    <property type="match status" value="1"/>
</dbReference>
<dbReference type="InterPro" id="IPR050471">
    <property type="entry name" value="AB_hydrolase"/>
</dbReference>
<dbReference type="PRINTS" id="PR00111">
    <property type="entry name" value="ABHYDROLASE"/>
</dbReference>
<dbReference type="EMBL" id="BAAAHK010000021">
    <property type="protein sequence ID" value="GAA0960628.1"/>
    <property type="molecule type" value="Genomic_DNA"/>
</dbReference>
<proteinExistence type="predicted"/>
<evidence type="ECO:0000256" key="1">
    <source>
        <dbReference type="SAM" id="MobiDB-lite"/>
    </source>
</evidence>
<organism evidence="3 4">
    <name type="scientific">Kribbella koreensis</name>
    <dbReference type="NCBI Taxonomy" id="57909"/>
    <lineage>
        <taxon>Bacteria</taxon>
        <taxon>Bacillati</taxon>
        <taxon>Actinomycetota</taxon>
        <taxon>Actinomycetes</taxon>
        <taxon>Propionibacteriales</taxon>
        <taxon>Kribbellaceae</taxon>
        <taxon>Kribbella</taxon>
    </lineage>
</organism>
<feature type="domain" description="AB hydrolase-1" evidence="2">
    <location>
        <begin position="17"/>
        <end position="255"/>
    </location>
</feature>
<sequence>MNGVELCVDTFGSPADPAILLIHGGSASMDHWEPEFCERLAAGPRYVIRYDHRDTGRSTTYEPGAPKYTGEDLVADPIGILDALKIDKAHLVGLSMGGAIVLQLAVEHPDRVASITVSSTSPSGPSDPDLPPPSEKLSASFSDDTPIDWSDTEAALDRLIADDRLYAGSLPYDEPARRALYAQAFARSINPASATNHWSVAPGGSIRHRLTEIAVPALVLHGTEDPLFPPAHGEALAREIPNARLVLLEGAGHEIPRPTWDTAIPEILTITSTN</sequence>
<evidence type="ECO:0000259" key="2">
    <source>
        <dbReference type="Pfam" id="PF00561"/>
    </source>
</evidence>
<comment type="caution">
    <text evidence="3">The sequence shown here is derived from an EMBL/GenBank/DDBJ whole genome shotgun (WGS) entry which is preliminary data.</text>
</comment>